<dbReference type="InterPro" id="IPR031941">
    <property type="entry name" value="DUF4773"/>
</dbReference>
<feature type="chain" id="PRO_5027724434" evidence="2">
    <location>
        <begin position="23"/>
        <end position="760"/>
    </location>
</feature>
<proteinExistence type="predicted"/>
<feature type="compositionally biased region" description="Acidic residues" evidence="1">
    <location>
        <begin position="422"/>
        <end position="437"/>
    </location>
</feature>
<feature type="compositionally biased region" description="Basic and acidic residues" evidence="1">
    <location>
        <begin position="533"/>
        <end position="551"/>
    </location>
</feature>
<feature type="compositionally biased region" description="Acidic residues" evidence="1">
    <location>
        <begin position="572"/>
        <end position="587"/>
    </location>
</feature>
<feature type="region of interest" description="Disordered" evidence="1">
    <location>
        <begin position="197"/>
        <end position="247"/>
    </location>
</feature>
<feature type="region of interest" description="Disordered" evidence="1">
    <location>
        <begin position="290"/>
        <end position="760"/>
    </location>
</feature>
<feature type="compositionally biased region" description="Low complexity" evidence="1">
    <location>
        <begin position="488"/>
        <end position="517"/>
    </location>
</feature>
<feature type="compositionally biased region" description="Basic and acidic residues" evidence="1">
    <location>
        <begin position="695"/>
        <end position="708"/>
    </location>
</feature>
<keyword evidence="2" id="KW-0732">Signal</keyword>
<evidence type="ECO:0000313" key="4">
    <source>
        <dbReference type="Proteomes" id="UP000515162"/>
    </source>
</evidence>
<dbReference type="Pfam" id="PF15998">
    <property type="entry name" value="DUF4773"/>
    <property type="match status" value="1"/>
</dbReference>
<feature type="compositionally biased region" description="Acidic residues" evidence="1">
    <location>
        <begin position="206"/>
        <end position="227"/>
    </location>
</feature>
<dbReference type="PANTHER" id="PTHR36299:SF4">
    <property type="entry name" value="GH07892P-RELATED"/>
    <property type="match status" value="1"/>
</dbReference>
<feature type="compositionally biased region" description="Acidic residues" evidence="1">
    <location>
        <begin position="552"/>
        <end position="565"/>
    </location>
</feature>
<feature type="compositionally biased region" description="Acidic residues" evidence="1">
    <location>
        <begin position="645"/>
        <end position="694"/>
    </location>
</feature>
<dbReference type="RefSeq" id="XP_033171744.1">
    <property type="nucleotide sequence ID" value="XM_033315853.1"/>
</dbReference>
<gene>
    <name evidence="5" type="primary">LOC117148478</name>
</gene>
<feature type="signal peptide" evidence="2">
    <location>
        <begin position="1"/>
        <end position="22"/>
    </location>
</feature>
<evidence type="ECO:0000259" key="3">
    <source>
        <dbReference type="Pfam" id="PF15998"/>
    </source>
</evidence>
<evidence type="ECO:0000313" key="5">
    <source>
        <dbReference type="RefSeq" id="XP_033171744.1"/>
    </source>
</evidence>
<feature type="compositionally biased region" description="Basic and acidic residues" evidence="1">
    <location>
        <begin position="370"/>
        <end position="382"/>
    </location>
</feature>
<reference evidence="5" key="1">
    <citation type="submission" date="2025-08" db="UniProtKB">
        <authorList>
            <consortium name="RefSeq"/>
        </authorList>
    </citation>
    <scope>IDENTIFICATION</scope>
    <source>
        <strain evidence="5">Mau12</strain>
        <tissue evidence="5">Whole Body</tissue>
    </source>
</reference>
<feature type="compositionally biased region" description="Acidic residues" evidence="1">
    <location>
        <begin position="398"/>
        <end position="408"/>
    </location>
</feature>
<feature type="compositionally biased region" description="Polar residues" evidence="1">
    <location>
        <begin position="294"/>
        <end position="309"/>
    </location>
</feature>
<dbReference type="Proteomes" id="UP000515162">
    <property type="component" value="Chromosome X"/>
</dbReference>
<feature type="domain" description="DUF4773" evidence="3">
    <location>
        <begin position="71"/>
        <end position="188"/>
    </location>
</feature>
<feature type="compositionally biased region" description="Basic and acidic residues" evidence="1">
    <location>
        <begin position="588"/>
        <end position="640"/>
    </location>
</feature>
<feature type="compositionally biased region" description="Low complexity" evidence="1">
    <location>
        <begin position="709"/>
        <end position="734"/>
    </location>
</feature>
<organism evidence="4 5">
    <name type="scientific">Drosophila mauritiana</name>
    <name type="common">Fruit fly</name>
    <dbReference type="NCBI Taxonomy" id="7226"/>
    <lineage>
        <taxon>Eukaryota</taxon>
        <taxon>Metazoa</taxon>
        <taxon>Ecdysozoa</taxon>
        <taxon>Arthropoda</taxon>
        <taxon>Hexapoda</taxon>
        <taxon>Insecta</taxon>
        <taxon>Pterygota</taxon>
        <taxon>Neoptera</taxon>
        <taxon>Endopterygota</taxon>
        <taxon>Diptera</taxon>
        <taxon>Brachycera</taxon>
        <taxon>Muscomorpha</taxon>
        <taxon>Ephydroidea</taxon>
        <taxon>Drosophilidae</taxon>
        <taxon>Drosophila</taxon>
        <taxon>Sophophora</taxon>
    </lineage>
</organism>
<name>A0A6P8L7L6_DROMA</name>
<accession>A0A6P8L7L6</accession>
<sequence>MIPWICLSAAIVLILCPLHTSSRSYSNGLIFYELKTHRPYLPPTVSVSRGRNLASVKYSEKGSIWSTFGQPCECNGPTCGCCAGLKVDQYRFDQKVCANVSFVPHLEEAQLEVFLNGRPSSKYGISVRNPAPFCIPVMMGVPMAMCVQMTDVTVVGNNLNMCMDFVVRMATTDLFEMHFQCMRMGLDGLQYVDKNGNPVLPVGDGQSDDPEEYEYAELEDQPEEYPYQEDVKEEAPTQGYQSDNNLQQMNTTLTTGQVEEDEKEENQSMGYQPLITNNQAQKIEPQLNLEELSYQPQKNQTLSEPSKQNQVEKEEGTQNEESGYQTLGQIKVEDQKEEKPAKKQPEIQQPSENTLDEKEPMGYQPPVAMDPHKVPEEQHLSEDLQEEEEKTLESEGDHQEDEELEDVEPLPIESEMLMASDQSEEAPLEEEAEETPAEDAKETAAEAAEKEKETETDSQQETPDNDNGYGESGLRPSQVIETITNSIKATEAPTTTTTATITKIPTTTTKIPTAATTFNKPNIGIDDTNNGEKTVEAEGEKTVEEPEKEGETSEEGEAEDDEEDSTTVAVEMENDSDNEINVDDDDEVEKKNRVKEPPSQVKKGETKQEEAAEEKAEEGVQKEEREPEKEVKASHEEKVNPNDTAAEEDEDKEEEGEDGEDEEEEGEEDEDDEEEEEEDDEKEEGEVDAAEESAEAAKPEESAVKIDENGNGYENAYANANENASGNAYGNANATPAAKSLSRRRRLRTRRLPRPLRKHH</sequence>
<evidence type="ECO:0000256" key="2">
    <source>
        <dbReference type="SAM" id="SignalP"/>
    </source>
</evidence>
<dbReference type="AlphaFoldDB" id="A0A6P8L7L6"/>
<feature type="compositionally biased region" description="Basic and acidic residues" evidence="1">
    <location>
        <begin position="438"/>
        <end position="455"/>
    </location>
</feature>
<dbReference type="PANTHER" id="PTHR36299">
    <property type="entry name" value="AGAP008005-PA"/>
    <property type="match status" value="1"/>
</dbReference>
<protein>
    <submittedName>
        <fullName evidence="5">Spore wall protein 2</fullName>
    </submittedName>
</protein>
<feature type="compositionally biased region" description="Polar residues" evidence="1">
    <location>
        <begin position="319"/>
        <end position="328"/>
    </location>
</feature>
<dbReference type="GeneID" id="117148478"/>
<keyword evidence="4" id="KW-1185">Reference proteome</keyword>
<feature type="compositionally biased region" description="Basic and acidic residues" evidence="1">
    <location>
        <begin position="331"/>
        <end position="345"/>
    </location>
</feature>
<evidence type="ECO:0000256" key="1">
    <source>
        <dbReference type="SAM" id="MobiDB-lite"/>
    </source>
</evidence>
<feature type="compositionally biased region" description="Basic residues" evidence="1">
    <location>
        <begin position="741"/>
        <end position="760"/>
    </location>
</feature>